<gene>
    <name evidence="1" type="ordered locus">Mesil_1164</name>
</gene>
<dbReference type="STRING" id="526227.Mesil_1164"/>
<dbReference type="eggNOG" id="ENOG5033IGM">
    <property type="taxonomic scope" value="Bacteria"/>
</dbReference>
<evidence type="ECO:0000313" key="1">
    <source>
        <dbReference type="EMBL" id="ADH63063.1"/>
    </source>
</evidence>
<dbReference type="KEGG" id="msv:Mesil_1164"/>
<protein>
    <submittedName>
        <fullName evidence="1">Uncharacterized protein</fullName>
    </submittedName>
</protein>
<organism evidence="1 2">
    <name type="scientific">Allomeiothermus silvanus (strain ATCC 700542 / DSM 9946 / NBRC 106475 / NCIMB 13440 / VI-R2)</name>
    <name type="common">Thermus silvanus</name>
    <dbReference type="NCBI Taxonomy" id="526227"/>
    <lineage>
        <taxon>Bacteria</taxon>
        <taxon>Thermotogati</taxon>
        <taxon>Deinococcota</taxon>
        <taxon>Deinococci</taxon>
        <taxon>Thermales</taxon>
        <taxon>Thermaceae</taxon>
        <taxon>Allomeiothermus</taxon>
    </lineage>
</organism>
<dbReference type="Proteomes" id="UP000001916">
    <property type="component" value="Chromosome"/>
</dbReference>
<name>D7BDR2_ALLS1</name>
<dbReference type="HOGENOM" id="CLU_188358_0_0_0"/>
<evidence type="ECO:0000313" key="2">
    <source>
        <dbReference type="Proteomes" id="UP000001916"/>
    </source>
</evidence>
<accession>D7BDR2</accession>
<keyword evidence="2" id="KW-1185">Reference proteome</keyword>
<reference evidence="1 2" key="1">
    <citation type="journal article" date="2010" name="Stand. Genomic Sci.">
        <title>Complete genome sequence of Meiothermus silvanus type strain (VI-R2).</title>
        <authorList>
            <person name="Sikorski J."/>
            <person name="Tindall B.J."/>
            <person name="Lowry S."/>
            <person name="Lucas S."/>
            <person name="Nolan M."/>
            <person name="Copeland A."/>
            <person name="Glavina Del Rio T."/>
            <person name="Tice H."/>
            <person name="Cheng J.F."/>
            <person name="Han C."/>
            <person name="Pitluck S."/>
            <person name="Liolios K."/>
            <person name="Ivanova N."/>
            <person name="Mavromatis K."/>
            <person name="Mikhailova N."/>
            <person name="Pati A."/>
            <person name="Goodwin L."/>
            <person name="Chen A."/>
            <person name="Palaniappan K."/>
            <person name="Land M."/>
            <person name="Hauser L."/>
            <person name="Chang Y.J."/>
            <person name="Jeffries C.D."/>
            <person name="Rohde M."/>
            <person name="Goker M."/>
            <person name="Woyke T."/>
            <person name="Bristow J."/>
            <person name="Eisen J.A."/>
            <person name="Markowitz V."/>
            <person name="Hugenholtz P."/>
            <person name="Kyrpides N.C."/>
            <person name="Klenk H.P."/>
            <person name="Lapidus A."/>
        </authorList>
    </citation>
    <scope>NUCLEOTIDE SEQUENCE [LARGE SCALE GENOMIC DNA]</scope>
    <source>
        <strain evidence="2">ATCC 700542 / DSM 9946 / VI-R2</strain>
    </source>
</reference>
<dbReference type="AlphaFoldDB" id="D7BDR2"/>
<sequence length="90" mass="10461">MTSLAIPRKVWVSNIFMDFREWLEKMLEDNREALQQFPEPPGLEDFVRDLVRSGQAERVLHLVKFSFLFGLQQAQAQARPEVPPPPKIQA</sequence>
<dbReference type="EMBL" id="CP002042">
    <property type="protein sequence ID" value="ADH63063.1"/>
    <property type="molecule type" value="Genomic_DNA"/>
</dbReference>
<proteinExistence type="predicted"/>